<sequence>MNEPNLSTWNGYAQGTFAPGRCSNYIGNCSAGNSGTEPYIVGHNLLLSHAAVVHLYRHKYKRFQHGIIGMALATTWVLPINGSSASRRAASRSLDFSIGWFMDPITSGDYPKSMRAIVGKRLPKFERKQSHLLKDSFDFIGLNYYTTYYAYNTPTTGNKLSYTTDSQSTLTRVGDLSSEPIKKSLNDTWRIDYLRGHLFYLHESIQGGGNVQGYFVWSFLDDFEWNSGYTVRFGLTLIDYNNGLKRYPKRSALWFKGFLTK</sequence>
<dbReference type="Proteomes" id="UP001279734">
    <property type="component" value="Unassembled WGS sequence"/>
</dbReference>
<comment type="caution">
    <text evidence="5">The sequence shown here is derived from an EMBL/GenBank/DDBJ whole genome shotgun (WGS) entry which is preliminary data.</text>
</comment>
<evidence type="ECO:0000313" key="5">
    <source>
        <dbReference type="EMBL" id="GMH27279.1"/>
    </source>
</evidence>
<dbReference type="PANTHER" id="PTHR10353:SF137">
    <property type="entry name" value="MYROSINASE 3-RELATED"/>
    <property type="match status" value="1"/>
</dbReference>
<dbReference type="Pfam" id="PF00232">
    <property type="entry name" value="Glyco_hydro_1"/>
    <property type="match status" value="2"/>
</dbReference>
<evidence type="ECO:0000256" key="2">
    <source>
        <dbReference type="ARBA" id="ARBA00022801"/>
    </source>
</evidence>
<reference evidence="5" key="1">
    <citation type="submission" date="2023-05" db="EMBL/GenBank/DDBJ databases">
        <title>Nepenthes gracilis genome sequencing.</title>
        <authorList>
            <person name="Fukushima K."/>
        </authorList>
    </citation>
    <scope>NUCLEOTIDE SEQUENCE</scope>
    <source>
        <strain evidence="5">SING2019-196</strain>
    </source>
</reference>
<evidence type="ECO:0000313" key="6">
    <source>
        <dbReference type="Proteomes" id="UP001279734"/>
    </source>
</evidence>
<dbReference type="GO" id="GO:0005975">
    <property type="term" value="P:carbohydrate metabolic process"/>
    <property type="evidence" value="ECO:0007669"/>
    <property type="project" value="InterPro"/>
</dbReference>
<evidence type="ECO:0000256" key="4">
    <source>
        <dbReference type="RuleBase" id="RU003690"/>
    </source>
</evidence>
<organism evidence="5 6">
    <name type="scientific">Nepenthes gracilis</name>
    <name type="common">Slender pitcher plant</name>
    <dbReference type="NCBI Taxonomy" id="150966"/>
    <lineage>
        <taxon>Eukaryota</taxon>
        <taxon>Viridiplantae</taxon>
        <taxon>Streptophyta</taxon>
        <taxon>Embryophyta</taxon>
        <taxon>Tracheophyta</taxon>
        <taxon>Spermatophyta</taxon>
        <taxon>Magnoliopsida</taxon>
        <taxon>eudicotyledons</taxon>
        <taxon>Gunneridae</taxon>
        <taxon>Pentapetalae</taxon>
        <taxon>Caryophyllales</taxon>
        <taxon>Nepenthaceae</taxon>
        <taxon>Nepenthes</taxon>
    </lineage>
</organism>
<evidence type="ECO:0000256" key="3">
    <source>
        <dbReference type="ARBA" id="ARBA00023295"/>
    </source>
</evidence>
<keyword evidence="6" id="KW-1185">Reference proteome</keyword>
<evidence type="ECO:0000256" key="1">
    <source>
        <dbReference type="ARBA" id="ARBA00010838"/>
    </source>
</evidence>
<protein>
    <submittedName>
        <fullName evidence="5">Uncharacterized protein</fullName>
    </submittedName>
</protein>
<dbReference type="InterPro" id="IPR001360">
    <property type="entry name" value="Glyco_hydro_1"/>
</dbReference>
<keyword evidence="3" id="KW-0326">Glycosidase</keyword>
<dbReference type="PANTHER" id="PTHR10353">
    <property type="entry name" value="GLYCOSYL HYDROLASE"/>
    <property type="match status" value="1"/>
</dbReference>
<proteinExistence type="inferred from homology"/>
<dbReference type="AlphaFoldDB" id="A0AAD3TDI2"/>
<dbReference type="PRINTS" id="PR00131">
    <property type="entry name" value="GLHYDRLASE1"/>
</dbReference>
<name>A0AAD3TDI2_NEPGR</name>
<dbReference type="InterPro" id="IPR017853">
    <property type="entry name" value="GH"/>
</dbReference>
<dbReference type="EMBL" id="BSYO01000032">
    <property type="protein sequence ID" value="GMH27279.1"/>
    <property type="molecule type" value="Genomic_DNA"/>
</dbReference>
<dbReference type="SUPFAM" id="SSF51445">
    <property type="entry name" value="(Trans)glycosidases"/>
    <property type="match status" value="1"/>
</dbReference>
<gene>
    <name evidence="5" type="ORF">Nepgr_029122</name>
</gene>
<accession>A0AAD3TDI2</accession>
<dbReference type="GO" id="GO:0008422">
    <property type="term" value="F:beta-glucosidase activity"/>
    <property type="evidence" value="ECO:0007669"/>
    <property type="project" value="TreeGrafter"/>
</dbReference>
<comment type="similarity">
    <text evidence="1 4">Belongs to the glycosyl hydrolase 1 family.</text>
</comment>
<keyword evidence="2" id="KW-0378">Hydrolase</keyword>
<dbReference type="Gene3D" id="3.20.20.80">
    <property type="entry name" value="Glycosidases"/>
    <property type="match status" value="2"/>
</dbReference>